<dbReference type="InterPro" id="IPR000056">
    <property type="entry name" value="Ribul_P_3_epim-like"/>
</dbReference>
<protein>
    <submittedName>
        <fullName evidence="3">Ribulose-phosphate 3-epimerase</fullName>
    </submittedName>
</protein>
<reference evidence="3" key="1">
    <citation type="journal article" date="2014" name="Int. J. Syst. Evol. Microbiol.">
        <title>Complete genome sequence of Corynebacterium casei LMG S-19264T (=DSM 44701T), isolated from a smear-ripened cheese.</title>
        <authorList>
            <consortium name="US DOE Joint Genome Institute (JGI-PGF)"/>
            <person name="Walter F."/>
            <person name="Albersmeier A."/>
            <person name="Kalinowski J."/>
            <person name="Ruckert C."/>
        </authorList>
    </citation>
    <scope>NUCLEOTIDE SEQUENCE</scope>
    <source>
        <strain evidence="3">CGMCC 4.7308</strain>
    </source>
</reference>
<dbReference type="PANTHER" id="PTHR11749">
    <property type="entry name" value="RIBULOSE-5-PHOSPHATE-3-EPIMERASE"/>
    <property type="match status" value="1"/>
</dbReference>
<dbReference type="InterPro" id="IPR011060">
    <property type="entry name" value="RibuloseP-bd_barrel"/>
</dbReference>
<dbReference type="GO" id="GO:0046872">
    <property type="term" value="F:metal ion binding"/>
    <property type="evidence" value="ECO:0007669"/>
    <property type="project" value="UniProtKB-KW"/>
</dbReference>
<reference evidence="3" key="2">
    <citation type="submission" date="2020-09" db="EMBL/GenBank/DDBJ databases">
        <authorList>
            <person name="Sun Q."/>
            <person name="Zhou Y."/>
        </authorList>
    </citation>
    <scope>NUCLEOTIDE SEQUENCE</scope>
    <source>
        <strain evidence="3">CGMCC 4.7308</strain>
    </source>
</reference>
<dbReference type="Pfam" id="PF00834">
    <property type="entry name" value="Ribul_P_3_epim"/>
    <property type="match status" value="1"/>
</dbReference>
<proteinExistence type="predicted"/>
<keyword evidence="4" id="KW-1185">Reference proteome</keyword>
<evidence type="ECO:0000256" key="2">
    <source>
        <dbReference type="ARBA" id="ARBA00023235"/>
    </source>
</evidence>
<evidence type="ECO:0000256" key="1">
    <source>
        <dbReference type="ARBA" id="ARBA00022723"/>
    </source>
</evidence>
<dbReference type="AlphaFoldDB" id="A0A917WKV1"/>
<dbReference type="GO" id="GO:0016857">
    <property type="term" value="F:racemase and epimerase activity, acting on carbohydrates and derivatives"/>
    <property type="evidence" value="ECO:0007669"/>
    <property type="project" value="InterPro"/>
</dbReference>
<evidence type="ECO:0000313" key="3">
    <source>
        <dbReference type="EMBL" id="GGM10930.1"/>
    </source>
</evidence>
<dbReference type="InterPro" id="IPR013785">
    <property type="entry name" value="Aldolase_TIM"/>
</dbReference>
<sequence>MQAYVSLWSADLLDIGRAVDLVADVADGFHLDVFDGHNVDDLLFGPDFVAALRRRTTLPLDVHLNVTDPDHWARRFVDVGADMVTVQSRPCPDVAATLDRIRDLGARSSLGVETDESIADAALLAGHVDRYLVMGTAIGVKGVGLDPCTPQRVAELRSTVADGGHRIPVFVDGGIRPTTVDALAAAGADGVIPGSLVFGVPDPVAAIHRLHGL</sequence>
<dbReference type="Gene3D" id="3.20.20.70">
    <property type="entry name" value="Aldolase class I"/>
    <property type="match status" value="1"/>
</dbReference>
<dbReference type="SUPFAM" id="SSF51366">
    <property type="entry name" value="Ribulose-phoshate binding barrel"/>
    <property type="match status" value="1"/>
</dbReference>
<dbReference type="EMBL" id="BMNA01000008">
    <property type="protein sequence ID" value="GGM10930.1"/>
    <property type="molecule type" value="Genomic_DNA"/>
</dbReference>
<gene>
    <name evidence="3" type="ORF">GCM10011594_33570</name>
</gene>
<dbReference type="Proteomes" id="UP000655208">
    <property type="component" value="Unassembled WGS sequence"/>
</dbReference>
<evidence type="ECO:0000313" key="4">
    <source>
        <dbReference type="Proteomes" id="UP000655208"/>
    </source>
</evidence>
<comment type="caution">
    <text evidence="3">The sequence shown here is derived from an EMBL/GenBank/DDBJ whole genome shotgun (WGS) entry which is preliminary data.</text>
</comment>
<name>A0A917WKV1_9ACTN</name>
<dbReference type="RefSeq" id="WP_188943491.1">
    <property type="nucleotide sequence ID" value="NZ_BMNA01000008.1"/>
</dbReference>
<organism evidence="3 4">
    <name type="scientific">Nakamurella endophytica</name>
    <dbReference type="NCBI Taxonomy" id="1748367"/>
    <lineage>
        <taxon>Bacteria</taxon>
        <taxon>Bacillati</taxon>
        <taxon>Actinomycetota</taxon>
        <taxon>Actinomycetes</taxon>
        <taxon>Nakamurellales</taxon>
        <taxon>Nakamurellaceae</taxon>
        <taxon>Nakamurella</taxon>
    </lineage>
</organism>
<accession>A0A917WKV1</accession>
<dbReference type="GO" id="GO:0005975">
    <property type="term" value="P:carbohydrate metabolic process"/>
    <property type="evidence" value="ECO:0007669"/>
    <property type="project" value="InterPro"/>
</dbReference>
<keyword evidence="2" id="KW-0413">Isomerase</keyword>
<keyword evidence="1" id="KW-0479">Metal-binding</keyword>